<dbReference type="OrthoDB" id="1270396at2759"/>
<protein>
    <submittedName>
        <fullName evidence="1">Putative Myb/SANT-like DNA-binding domain protein</fullName>
    </submittedName>
</protein>
<evidence type="ECO:0000313" key="2">
    <source>
        <dbReference type="Proteomes" id="UP000797356"/>
    </source>
</evidence>
<dbReference type="GO" id="GO:0003677">
    <property type="term" value="F:DNA binding"/>
    <property type="evidence" value="ECO:0007669"/>
    <property type="project" value="UniProtKB-KW"/>
</dbReference>
<evidence type="ECO:0000313" key="1">
    <source>
        <dbReference type="EMBL" id="KAG1368434.1"/>
    </source>
</evidence>
<proteinExistence type="predicted"/>
<dbReference type="AlphaFoldDB" id="A0A8K0IX05"/>
<organism evidence="1 2">
    <name type="scientific">Cocos nucifera</name>
    <name type="common">Coconut palm</name>
    <dbReference type="NCBI Taxonomy" id="13894"/>
    <lineage>
        <taxon>Eukaryota</taxon>
        <taxon>Viridiplantae</taxon>
        <taxon>Streptophyta</taxon>
        <taxon>Embryophyta</taxon>
        <taxon>Tracheophyta</taxon>
        <taxon>Spermatophyta</taxon>
        <taxon>Magnoliopsida</taxon>
        <taxon>Liliopsida</taxon>
        <taxon>Arecaceae</taxon>
        <taxon>Arecoideae</taxon>
        <taxon>Cocoseae</taxon>
        <taxon>Attaleinae</taxon>
        <taxon>Cocos</taxon>
    </lineage>
</organism>
<comment type="caution">
    <text evidence="1">The sequence shown here is derived from an EMBL/GenBank/DDBJ whole genome shotgun (WGS) entry which is preliminary data.</text>
</comment>
<reference evidence="1" key="2">
    <citation type="submission" date="2019-07" db="EMBL/GenBank/DDBJ databases">
        <authorList>
            <person name="Yang Y."/>
            <person name="Bocs S."/>
            <person name="Baudouin L."/>
        </authorList>
    </citation>
    <scope>NUCLEOTIDE SEQUENCE</scope>
    <source>
        <tissue evidence="1">Spear leaf of Hainan Tall coconut</tissue>
    </source>
</reference>
<sequence length="94" mass="11495">MANALSNRIFRGPTRMPYMWNRQHHVMVQYDVERLVEETAWKMHSFFGILMRQSDIILVLSIDCRLMDAGIKDRVWKEIWRRYDFPNYEKTQDV</sequence>
<accession>A0A8K0IX05</accession>
<keyword evidence="2" id="KW-1185">Reference proteome</keyword>
<reference evidence="1" key="1">
    <citation type="journal article" date="2017" name="Gigascience">
        <title>The genome draft of coconut (Cocos nucifera).</title>
        <authorList>
            <person name="Xiao Y."/>
            <person name="Xu P."/>
            <person name="Fan H."/>
            <person name="Baudouin L."/>
            <person name="Xia W."/>
            <person name="Bocs S."/>
            <person name="Xu J."/>
            <person name="Li Q."/>
            <person name="Guo A."/>
            <person name="Zhou L."/>
            <person name="Li J."/>
            <person name="Wu Y."/>
            <person name="Ma Z."/>
            <person name="Armero A."/>
            <person name="Issali A.E."/>
            <person name="Liu N."/>
            <person name="Peng M."/>
            <person name="Yang Y."/>
        </authorList>
    </citation>
    <scope>NUCLEOTIDE SEQUENCE</scope>
    <source>
        <tissue evidence="1">Spear leaf of Hainan Tall coconut</tissue>
    </source>
</reference>
<name>A0A8K0IX05_COCNU</name>
<dbReference type="Proteomes" id="UP000797356">
    <property type="component" value="Chromosome 14"/>
</dbReference>
<keyword evidence="1" id="KW-0238">DNA-binding</keyword>
<dbReference type="EMBL" id="CM017885">
    <property type="protein sequence ID" value="KAG1368434.1"/>
    <property type="molecule type" value="Genomic_DNA"/>
</dbReference>
<gene>
    <name evidence="1" type="ORF">COCNU_14G009020</name>
</gene>